<protein>
    <submittedName>
        <fullName evidence="1">DUF4256 domain-containing protein</fullName>
    </submittedName>
</protein>
<dbReference type="EMBL" id="JAAEAA010000004">
    <property type="protein sequence ID" value="NDK55049.1"/>
    <property type="molecule type" value="Genomic_DNA"/>
</dbReference>
<dbReference type="Pfam" id="PF14066">
    <property type="entry name" value="DUF4256"/>
    <property type="match status" value="1"/>
</dbReference>
<reference evidence="1 2" key="1">
    <citation type="submission" date="2020-01" db="EMBL/GenBank/DDBJ databases">
        <authorList>
            <person name="Kim M.K."/>
        </authorList>
    </citation>
    <scope>NUCLEOTIDE SEQUENCE [LARGE SCALE GENOMIC DNA]</scope>
    <source>
        <strain evidence="1 2">BT213</strain>
    </source>
</reference>
<comment type="caution">
    <text evidence="1">The sequence shown here is derived from an EMBL/GenBank/DDBJ whole genome shotgun (WGS) entry which is preliminary data.</text>
</comment>
<sequence length="187" mass="21543">MPAKKELQPTQHQELLQTLKARFKKNMNRHKTIEWAMVEAKLEANPDKLWSLNEMEVTGGEPDVVGYNAETDTYTFYDCAAESPKGRRSLCYDHQALEERKEHKPENSAVEMAADMGIQLLTEAQYRELQQLGKFDLKTSSWVKTPAEIRKLGGALFCDRRYDTVFLYHNGAQSYYAARAFRGMLEV</sequence>
<organism evidence="1 2">
    <name type="scientific">Pontibacter fetidus</name>
    <dbReference type="NCBI Taxonomy" id="2700082"/>
    <lineage>
        <taxon>Bacteria</taxon>
        <taxon>Pseudomonadati</taxon>
        <taxon>Bacteroidota</taxon>
        <taxon>Cytophagia</taxon>
        <taxon>Cytophagales</taxon>
        <taxon>Hymenobacteraceae</taxon>
        <taxon>Pontibacter</taxon>
    </lineage>
</organism>
<dbReference type="RefSeq" id="WP_162345110.1">
    <property type="nucleotide sequence ID" value="NZ_JAAEAA010000004.1"/>
</dbReference>
<dbReference type="InterPro" id="IPR025352">
    <property type="entry name" value="DUF4256"/>
</dbReference>
<evidence type="ECO:0000313" key="2">
    <source>
        <dbReference type="Proteomes" id="UP000478546"/>
    </source>
</evidence>
<dbReference type="Proteomes" id="UP000478546">
    <property type="component" value="Unassembled WGS sequence"/>
</dbReference>
<accession>A0A6B2GVV3</accession>
<gene>
    <name evidence="1" type="ORF">GWO68_03870</name>
</gene>
<proteinExistence type="predicted"/>
<name>A0A6B2GVV3_9BACT</name>
<keyword evidence="2" id="KW-1185">Reference proteome</keyword>
<evidence type="ECO:0000313" key="1">
    <source>
        <dbReference type="EMBL" id="NDK55049.1"/>
    </source>
</evidence>
<dbReference type="AlphaFoldDB" id="A0A6B2GVV3"/>